<name>A0A967B1T6_9MICO</name>
<evidence type="ECO:0000313" key="1">
    <source>
        <dbReference type="EMBL" id="NHN55948.1"/>
    </source>
</evidence>
<comment type="caution">
    <text evidence="1">The sequence shown here is derived from an EMBL/GenBank/DDBJ whole genome shotgun (WGS) entry which is preliminary data.</text>
</comment>
<accession>A0A967B1T6</accession>
<keyword evidence="2" id="KW-1185">Reference proteome</keyword>
<reference evidence="1" key="1">
    <citation type="submission" date="2020-03" db="EMBL/GenBank/DDBJ databases">
        <title>Draft sequencing of Calidifontibacter sp. DB0510.</title>
        <authorList>
            <person name="Kim D.-U."/>
        </authorList>
    </citation>
    <scope>NUCLEOTIDE SEQUENCE</scope>
    <source>
        <strain evidence="1">DB0510</strain>
    </source>
</reference>
<sequence>MLIDCNGCPARGRHCDDCSMQVLLQLLDGPTATTDPAQPALDERERQVLTAWVDLGLVAPADARTAVVQTAEDGSLRSVG</sequence>
<dbReference type="EMBL" id="JAAOIV010000006">
    <property type="protein sequence ID" value="NHN55948.1"/>
    <property type="molecule type" value="Genomic_DNA"/>
</dbReference>
<organism evidence="1 2">
    <name type="scientific">Metallococcus carri</name>
    <dbReference type="NCBI Taxonomy" id="1656884"/>
    <lineage>
        <taxon>Bacteria</taxon>
        <taxon>Bacillati</taxon>
        <taxon>Actinomycetota</taxon>
        <taxon>Actinomycetes</taxon>
        <taxon>Micrococcales</taxon>
        <taxon>Dermacoccaceae</taxon>
        <taxon>Metallococcus</taxon>
    </lineage>
</organism>
<evidence type="ECO:0000313" key="2">
    <source>
        <dbReference type="Proteomes" id="UP000744769"/>
    </source>
</evidence>
<proteinExistence type="predicted"/>
<gene>
    <name evidence="1" type="ORF">G9U51_09190</name>
</gene>
<protein>
    <submittedName>
        <fullName evidence="1">Uncharacterized protein</fullName>
    </submittedName>
</protein>
<dbReference type="RefSeq" id="WP_166196261.1">
    <property type="nucleotide sequence ID" value="NZ_JAAOIV010000006.1"/>
</dbReference>
<dbReference type="Proteomes" id="UP000744769">
    <property type="component" value="Unassembled WGS sequence"/>
</dbReference>
<dbReference type="AlphaFoldDB" id="A0A967B1T6"/>